<comment type="subcellular location">
    <subcellularLocation>
        <location evidence="1 9">Cell inner membrane</location>
        <topology evidence="1 9">Multi-pass membrane protein</topology>
    </subcellularLocation>
</comment>
<keyword evidence="7 9" id="KW-0472">Membrane</keyword>
<dbReference type="AlphaFoldDB" id="A0A1H4JXT6"/>
<gene>
    <name evidence="11" type="ORF">SAMN05216452_1789</name>
</gene>
<evidence type="ECO:0000256" key="7">
    <source>
        <dbReference type="ARBA" id="ARBA00023136"/>
    </source>
</evidence>
<sequence>MKTFERYFVALNKWALVLLLGAMAVIVFANVSLRYLTNFSITWSEEVARYLMIWMTFIGAGLALRTGGHVAVGNFQEMLGTNGQRALRILILCLLLAFFSIMIWMGLNYMDRARFQLTPATRVSFSYIYAAMPIGFGLLIVHLLLVARSFVMENRFAEVETDTPSAALAESGDTHIAANRE</sequence>
<evidence type="ECO:0000256" key="8">
    <source>
        <dbReference type="ARBA" id="ARBA00038436"/>
    </source>
</evidence>
<accession>A0A1H4JXT6</accession>
<keyword evidence="3" id="KW-1003">Cell membrane</keyword>
<dbReference type="RefSeq" id="WP_090328381.1">
    <property type="nucleotide sequence ID" value="NZ_FNSL01000001.1"/>
</dbReference>
<dbReference type="InterPro" id="IPR007387">
    <property type="entry name" value="TRAP_DctQ"/>
</dbReference>
<feature type="transmembrane region" description="Helical" evidence="9">
    <location>
        <begin position="51"/>
        <end position="75"/>
    </location>
</feature>
<dbReference type="GO" id="GO:0005886">
    <property type="term" value="C:plasma membrane"/>
    <property type="evidence" value="ECO:0007669"/>
    <property type="project" value="UniProtKB-SubCell"/>
</dbReference>
<feature type="domain" description="Tripartite ATP-independent periplasmic transporters DctQ component" evidence="10">
    <location>
        <begin position="23"/>
        <end position="145"/>
    </location>
</feature>
<feature type="transmembrane region" description="Helical" evidence="9">
    <location>
        <begin position="127"/>
        <end position="147"/>
    </location>
</feature>
<dbReference type="EMBL" id="FNSL01000001">
    <property type="protein sequence ID" value="SEB51119.1"/>
    <property type="molecule type" value="Genomic_DNA"/>
</dbReference>
<reference evidence="12" key="1">
    <citation type="submission" date="2016-10" db="EMBL/GenBank/DDBJ databases">
        <authorList>
            <person name="Varghese N."/>
            <person name="Submissions S."/>
        </authorList>
    </citation>
    <scope>NUCLEOTIDE SEQUENCE [LARGE SCALE GENOMIC DNA]</scope>
    <source>
        <strain evidence="12">ES.061</strain>
    </source>
</reference>
<evidence type="ECO:0000256" key="4">
    <source>
        <dbReference type="ARBA" id="ARBA00022519"/>
    </source>
</evidence>
<evidence type="ECO:0000256" key="1">
    <source>
        <dbReference type="ARBA" id="ARBA00004429"/>
    </source>
</evidence>
<dbReference type="PANTHER" id="PTHR35011">
    <property type="entry name" value="2,3-DIKETO-L-GULONATE TRAP TRANSPORTER SMALL PERMEASE PROTEIN YIAM"/>
    <property type="match status" value="1"/>
</dbReference>
<evidence type="ECO:0000259" key="10">
    <source>
        <dbReference type="Pfam" id="PF04290"/>
    </source>
</evidence>
<dbReference type="InterPro" id="IPR055348">
    <property type="entry name" value="DctQ"/>
</dbReference>
<comment type="similarity">
    <text evidence="8 9">Belongs to the TRAP transporter small permease family.</text>
</comment>
<keyword evidence="2 9" id="KW-0813">Transport</keyword>
<keyword evidence="12" id="KW-1185">Reference proteome</keyword>
<evidence type="ECO:0000256" key="6">
    <source>
        <dbReference type="ARBA" id="ARBA00022989"/>
    </source>
</evidence>
<name>A0A1H4JXT6_9HYPH</name>
<dbReference type="GO" id="GO:0015740">
    <property type="term" value="P:C4-dicarboxylate transport"/>
    <property type="evidence" value="ECO:0007669"/>
    <property type="project" value="TreeGrafter"/>
</dbReference>
<protein>
    <recommendedName>
        <fullName evidence="9">TRAP transporter small permease protein</fullName>
    </recommendedName>
</protein>
<evidence type="ECO:0000256" key="9">
    <source>
        <dbReference type="RuleBase" id="RU369079"/>
    </source>
</evidence>
<evidence type="ECO:0000256" key="2">
    <source>
        <dbReference type="ARBA" id="ARBA00022448"/>
    </source>
</evidence>
<organism evidence="11 12">
    <name type="scientific">Nitratireductor aquibiodomus</name>
    <dbReference type="NCBI Taxonomy" id="204799"/>
    <lineage>
        <taxon>Bacteria</taxon>
        <taxon>Pseudomonadati</taxon>
        <taxon>Pseudomonadota</taxon>
        <taxon>Alphaproteobacteria</taxon>
        <taxon>Hyphomicrobiales</taxon>
        <taxon>Phyllobacteriaceae</taxon>
        <taxon>Nitratireductor</taxon>
    </lineage>
</organism>
<dbReference type="Pfam" id="PF04290">
    <property type="entry name" value="DctQ"/>
    <property type="match status" value="1"/>
</dbReference>
<comment type="subunit">
    <text evidence="9">The complex comprises the extracytoplasmic solute receptor protein and the two transmembrane proteins.</text>
</comment>
<feature type="transmembrane region" description="Helical" evidence="9">
    <location>
        <begin position="7"/>
        <end position="31"/>
    </location>
</feature>
<evidence type="ECO:0000313" key="11">
    <source>
        <dbReference type="EMBL" id="SEB51119.1"/>
    </source>
</evidence>
<keyword evidence="5 9" id="KW-0812">Transmembrane</keyword>
<keyword evidence="4 9" id="KW-0997">Cell inner membrane</keyword>
<proteinExistence type="inferred from homology"/>
<evidence type="ECO:0000256" key="3">
    <source>
        <dbReference type="ARBA" id="ARBA00022475"/>
    </source>
</evidence>
<comment type="function">
    <text evidence="9">Part of the tripartite ATP-independent periplasmic (TRAP) transport system.</text>
</comment>
<dbReference type="GO" id="GO:0022857">
    <property type="term" value="F:transmembrane transporter activity"/>
    <property type="evidence" value="ECO:0007669"/>
    <property type="project" value="UniProtKB-UniRule"/>
</dbReference>
<feature type="transmembrane region" description="Helical" evidence="9">
    <location>
        <begin position="87"/>
        <end position="107"/>
    </location>
</feature>
<dbReference type="Proteomes" id="UP000199064">
    <property type="component" value="Unassembled WGS sequence"/>
</dbReference>
<evidence type="ECO:0000313" key="12">
    <source>
        <dbReference type="Proteomes" id="UP000199064"/>
    </source>
</evidence>
<dbReference type="PANTHER" id="PTHR35011:SF2">
    <property type="entry name" value="2,3-DIKETO-L-GULONATE TRAP TRANSPORTER SMALL PERMEASE PROTEIN YIAM"/>
    <property type="match status" value="1"/>
</dbReference>
<keyword evidence="6 9" id="KW-1133">Transmembrane helix</keyword>
<evidence type="ECO:0000256" key="5">
    <source>
        <dbReference type="ARBA" id="ARBA00022692"/>
    </source>
</evidence>